<dbReference type="EMBL" id="JACXJA010000006">
    <property type="protein sequence ID" value="MBD2861486.1"/>
    <property type="molecule type" value="Genomic_DNA"/>
</dbReference>
<feature type="region of interest" description="Disordered" evidence="1">
    <location>
        <begin position="357"/>
        <end position="404"/>
    </location>
</feature>
<evidence type="ECO:0000256" key="1">
    <source>
        <dbReference type="SAM" id="MobiDB-lite"/>
    </source>
</evidence>
<reference evidence="2" key="1">
    <citation type="submission" date="2020-09" db="EMBL/GenBank/DDBJ databases">
        <title>A novel bacterium of genus Paenibacillus, isolated from South China Sea.</title>
        <authorList>
            <person name="Huang H."/>
            <person name="Mo K."/>
            <person name="Hu Y."/>
        </authorList>
    </citation>
    <scope>NUCLEOTIDE SEQUENCE</scope>
    <source>
        <strain evidence="2">IB182363</strain>
    </source>
</reference>
<dbReference type="RefSeq" id="WP_190925557.1">
    <property type="nucleotide sequence ID" value="NZ_JACXJA010000006.1"/>
</dbReference>
<feature type="compositionally biased region" description="Low complexity" evidence="1">
    <location>
        <begin position="383"/>
        <end position="398"/>
    </location>
</feature>
<evidence type="ECO:0000313" key="3">
    <source>
        <dbReference type="Proteomes" id="UP000639396"/>
    </source>
</evidence>
<protein>
    <submittedName>
        <fullName evidence="2">Deoxyhypusine synthase family protein</fullName>
    </submittedName>
</protein>
<dbReference type="AlphaFoldDB" id="A0A927C844"/>
<dbReference type="Proteomes" id="UP000639396">
    <property type="component" value="Unassembled WGS sequence"/>
</dbReference>
<name>A0A927C844_9BACL</name>
<gene>
    <name evidence="2" type="ORF">IDH45_05720</name>
</gene>
<keyword evidence="3" id="KW-1185">Reference proteome</keyword>
<dbReference type="InterPro" id="IPR029035">
    <property type="entry name" value="DHS-like_NAD/FAD-binding_dom"/>
</dbReference>
<comment type="caution">
    <text evidence="2">The sequence shown here is derived from an EMBL/GenBank/DDBJ whole genome shotgun (WGS) entry which is preliminary data.</text>
</comment>
<dbReference type="Gene3D" id="3.40.50.10690">
    <property type="entry name" value="putative lor/sdh protein like domains"/>
    <property type="match status" value="2"/>
</dbReference>
<accession>A0A927C844</accession>
<evidence type="ECO:0000313" key="2">
    <source>
        <dbReference type="EMBL" id="MBD2861486.1"/>
    </source>
</evidence>
<organism evidence="2 3">
    <name type="scientific">Paenibacillus oceani</name>
    <dbReference type="NCBI Taxonomy" id="2772510"/>
    <lineage>
        <taxon>Bacteria</taxon>
        <taxon>Bacillati</taxon>
        <taxon>Bacillota</taxon>
        <taxon>Bacilli</taxon>
        <taxon>Bacillales</taxon>
        <taxon>Paenibacillaceae</taxon>
        <taxon>Paenibacillus</taxon>
    </lineage>
</organism>
<sequence length="691" mass="75764">MTAGKRLIFAAIRTNSVYDRTNLVTIRNMARPYDDEAEPWRGAETPEFSCLLDTIIARRLEGKPVVWSMGAHVIKNGQSRYVIEMVRNGFLTHVSGNGATSIHDFELAFLGETSEDVARSIEDGSFGMWEETGRYMNEAIREGAAQGLGYGASLYQYLSAHPEKFPHYDDCVFVQCQRFGVPYTCHISIGTDIIHQHPIVDYEALGGTSGEDFRHMCRSVAAMKNGGVFLNFGSAISGPEIFLRGLSLARNRGLPMQDIVAANFDIVPVTADSRPPETDPDYHYRPRRVLIDRLGEIGGEGYLFHGLHQQTIPALFHGLMRRKEKLDAPFAPPKDAGAEAAQSLKLYPVGVRRSKFRLDQDTPPDVDAAAGPAGAPHHRVEAAHAGGPAGGASEPRPGTWTDPQLGDLIARLQEAKERGCRVLVSLGSNVAGSGVQPYLIDLIRRGYVTHLALTGAACFQDIELAAFGHTEAVEEGTLKDGKLAMWKETGDIVHGALLEGNATETETEIGTGCGYGESIIRYARNHPALFPHIEDSLLGACARYGIPYTCHITIGTDDIQLHPMSDFAAQGKASGIDFQMYCHTVAHLEGGLFLNFGSTVTGPEVFLKALSIARNLHYPVHHITTANFDIVRLGDYHKKVGYEDWDYYYRPRKNIVHRPTSLGGKGFHFEGLHEETIPAIWEALVEAGQAT</sequence>
<dbReference type="SUPFAM" id="SSF52467">
    <property type="entry name" value="DHS-like NAD/FAD-binding domain"/>
    <property type="match status" value="1"/>
</dbReference>
<proteinExistence type="predicted"/>